<reference evidence="1" key="1">
    <citation type="submission" date="2022-06" db="EMBL/GenBank/DDBJ databases">
        <authorList>
            <person name="Legras J.-L."/>
            <person name="Devillers H."/>
            <person name="Grondin C."/>
        </authorList>
    </citation>
    <scope>NUCLEOTIDE SEQUENCE</scope>
    <source>
        <strain evidence="1">CLIB 1444</strain>
    </source>
</reference>
<accession>A0ACA9YFM9</accession>
<sequence length="776" mass="88284">MSGTVTSLLNRFTVTSVVGDVTRNSLVPKIHSVVYKRSIFVASKKRHPRKEVPQQKYIERLDLQKEADYNRKIKEIRSLTAKVSRIVQKKEDQRKKYEKISNLPLPSDIEKETDEIYQAIAGSEDFGSGGSVSGALDPGAPESDVLDVGASVKETSDSEAPTTKYSSLISPVINLPPSIEERLGLSVKFLISETHQNWPLIIQSLKMSGGFKDLDAKDVRKFIYNIPKTHLQSIIPDIQAMLKEAKIRTTSSIINTFIESLSLGRTISPETLETIEDQVARIRKSSKKGILPKHTYEIMVKVYGKVGDVDKINTFLSEMKHNDITISPVVYNNVLRTLVYKSRNHKEAVAVFDTMTFLSVETKPGTDAYKDIIVSYVNNNEVEKALDLYQEMLISRTPVNQEILVALARGCSTSKTLRFKSWEFIFDIYANNWTPTLETLEYILYLAARDGDVAMARALFKRLCSIGSTSRKSFTFLLMSYSKSKITDKDAEPYSILYHEKGRNFRVNLISQSLGQSLTSQPPKYQIPLLPLEDLTTSEQIMAESSAIWAHCLAFSPEFIHTDAYNTYLNIAAELGKFGEFKERYGFSTLVDDPAINNTRIIIEEPEESGESEVPESSTTNTSLTTSPLLEMMKNQPKITRTTLTYVIALKTAGRFRNYKFAQEVWQERGRFRKSQQFRSLPIVDKDKYDFQFANEMVQSLTKMGLYDDALAIILSTEYQFSWSWTQLTPLYESCVKIGKEKATQSLRGIAKRAQIRFQGKIRRKDYKEYRLKRGY</sequence>
<evidence type="ECO:0000313" key="1">
    <source>
        <dbReference type="EMBL" id="CAH6723889.1"/>
    </source>
</evidence>
<organism evidence="1 2">
    <name type="scientific">[Candida] jaroonii</name>
    <dbReference type="NCBI Taxonomy" id="467808"/>
    <lineage>
        <taxon>Eukaryota</taxon>
        <taxon>Fungi</taxon>
        <taxon>Dikarya</taxon>
        <taxon>Ascomycota</taxon>
        <taxon>Saccharomycotina</taxon>
        <taxon>Pichiomycetes</taxon>
        <taxon>Debaryomycetaceae</taxon>
        <taxon>Yamadazyma</taxon>
    </lineage>
</organism>
<proteinExistence type="predicted"/>
<dbReference type="Proteomes" id="UP001152531">
    <property type="component" value="Unassembled WGS sequence"/>
</dbReference>
<dbReference type="EMBL" id="CALSDN010000022">
    <property type="protein sequence ID" value="CAH6723889.1"/>
    <property type="molecule type" value="Genomic_DNA"/>
</dbReference>
<name>A0ACA9YFM9_9ASCO</name>
<evidence type="ECO:0000313" key="2">
    <source>
        <dbReference type="Proteomes" id="UP001152531"/>
    </source>
</evidence>
<keyword evidence="2" id="KW-1185">Reference proteome</keyword>
<gene>
    <name evidence="1" type="ORF">CLIB1444_22S00518</name>
</gene>
<comment type="caution">
    <text evidence="1">The sequence shown here is derived from an EMBL/GenBank/DDBJ whole genome shotgun (WGS) entry which is preliminary data.</text>
</comment>
<protein>
    <submittedName>
        <fullName evidence="1">Mitochondrial group I intron splicing factor Ccm1p</fullName>
    </submittedName>
</protein>